<dbReference type="Pfam" id="PF01520">
    <property type="entry name" value="Amidase_3"/>
    <property type="match status" value="1"/>
</dbReference>
<evidence type="ECO:0000256" key="2">
    <source>
        <dbReference type="SAM" id="Phobius"/>
    </source>
</evidence>
<dbReference type="EMBL" id="CP002739">
    <property type="protein sequence ID" value="AEF17552.1"/>
    <property type="molecule type" value="Genomic_DNA"/>
</dbReference>
<keyword evidence="2" id="KW-0812">Transmembrane</keyword>
<feature type="domain" description="MurNAc-LAA" evidence="3">
    <location>
        <begin position="116"/>
        <end position="226"/>
    </location>
</feature>
<dbReference type="STRING" id="858215.Thexy_1520"/>
<keyword evidence="2" id="KW-0472">Membrane</keyword>
<gene>
    <name evidence="4" type="ordered locus">Thexy_1520</name>
</gene>
<dbReference type="AlphaFoldDB" id="F6BH05"/>
<keyword evidence="5" id="KW-1185">Reference proteome</keyword>
<dbReference type="GO" id="GO:0030288">
    <property type="term" value="C:outer membrane-bounded periplasmic space"/>
    <property type="evidence" value="ECO:0007669"/>
    <property type="project" value="TreeGrafter"/>
</dbReference>
<proteinExistence type="predicted"/>
<evidence type="ECO:0000313" key="5">
    <source>
        <dbReference type="Proteomes" id="UP000007239"/>
    </source>
</evidence>
<organism evidence="4 5">
    <name type="scientific">Thermoanaerobacterium xylanolyticum (strain ATCC 49914 / DSM 7097 / LX-11)</name>
    <dbReference type="NCBI Taxonomy" id="858215"/>
    <lineage>
        <taxon>Bacteria</taxon>
        <taxon>Bacillati</taxon>
        <taxon>Bacillota</taxon>
        <taxon>Clostridia</taxon>
        <taxon>Thermoanaerobacterales</taxon>
        <taxon>Thermoanaerobacteraceae</taxon>
        <taxon>Thermoanaerobacterium</taxon>
    </lineage>
</organism>
<dbReference type="GO" id="GO:0009253">
    <property type="term" value="P:peptidoglycan catabolic process"/>
    <property type="evidence" value="ECO:0007669"/>
    <property type="project" value="InterPro"/>
</dbReference>
<dbReference type="SUPFAM" id="SSF53187">
    <property type="entry name" value="Zn-dependent exopeptidases"/>
    <property type="match status" value="1"/>
</dbReference>
<evidence type="ECO:0000313" key="4">
    <source>
        <dbReference type="EMBL" id="AEF17552.1"/>
    </source>
</evidence>
<protein>
    <submittedName>
        <fullName evidence="4">Cell wall hydrolase/autolysin</fullName>
    </submittedName>
</protein>
<evidence type="ECO:0000256" key="1">
    <source>
        <dbReference type="ARBA" id="ARBA00022801"/>
    </source>
</evidence>
<dbReference type="InterPro" id="IPR002508">
    <property type="entry name" value="MurNAc-LAA_cat"/>
</dbReference>
<keyword evidence="2" id="KW-1133">Transmembrane helix</keyword>
<dbReference type="HOGENOM" id="CLU_014322_7_1_9"/>
<reference evidence="4" key="1">
    <citation type="submission" date="2011-05" db="EMBL/GenBank/DDBJ databases">
        <title>Complete sequence of Thermoanaerobacterium xylanolyticum LX-11.</title>
        <authorList>
            <consortium name="US DOE Joint Genome Institute"/>
            <person name="Lucas S."/>
            <person name="Han J."/>
            <person name="Lapidus A."/>
            <person name="Cheng J.-F."/>
            <person name="Goodwin L."/>
            <person name="Pitluck S."/>
            <person name="Peters L."/>
            <person name="Mikhailova N."/>
            <person name="Lu M."/>
            <person name="Han C."/>
            <person name="Tapia R."/>
            <person name="Land M."/>
            <person name="Hauser L."/>
            <person name="Kyrpides N."/>
            <person name="Ivanova N."/>
            <person name="Pagani I."/>
            <person name="Hemme C."/>
            <person name="Woyke T."/>
        </authorList>
    </citation>
    <scope>NUCLEOTIDE SEQUENCE</scope>
    <source>
        <strain evidence="4">LX-11</strain>
    </source>
</reference>
<sequence>MKKSFKFICIYCTISLVLLSTILPLILSNNTAFSTPDNPLKGKIILIDPGHGGIDGGTNSGNILEKNINLEASIILKTELINRGAKVMMTRDKDVSLENLCKDNDYRHRRDLKARVNMINTNDIDAYISIHVNAVNNAPYVKGPMVFYSNTNINSKTLASYVQDSLNTIAGTNRNPNVADYFLLTNVRKTGILVELGFITNNEDKNLLIKKDYLKKLSTGIVIGLEKYFENK</sequence>
<keyword evidence="1 4" id="KW-0378">Hydrolase</keyword>
<feature type="transmembrane region" description="Helical" evidence="2">
    <location>
        <begin position="7"/>
        <end position="27"/>
    </location>
</feature>
<dbReference type="SMART" id="SM00646">
    <property type="entry name" value="Ami_3"/>
    <property type="match status" value="1"/>
</dbReference>
<dbReference type="CDD" id="cd02696">
    <property type="entry name" value="MurNAc-LAA"/>
    <property type="match status" value="1"/>
</dbReference>
<dbReference type="PANTHER" id="PTHR30404:SF0">
    <property type="entry name" value="N-ACETYLMURAMOYL-L-ALANINE AMIDASE AMIC"/>
    <property type="match status" value="1"/>
</dbReference>
<dbReference type="KEGG" id="txy:Thexy_1520"/>
<dbReference type="Proteomes" id="UP000007239">
    <property type="component" value="Chromosome"/>
</dbReference>
<dbReference type="GO" id="GO:0008745">
    <property type="term" value="F:N-acetylmuramoyl-L-alanine amidase activity"/>
    <property type="evidence" value="ECO:0007669"/>
    <property type="project" value="InterPro"/>
</dbReference>
<dbReference type="Gene3D" id="3.40.630.40">
    <property type="entry name" value="Zn-dependent exopeptidases"/>
    <property type="match status" value="1"/>
</dbReference>
<dbReference type="PANTHER" id="PTHR30404">
    <property type="entry name" value="N-ACETYLMURAMOYL-L-ALANINE AMIDASE"/>
    <property type="match status" value="1"/>
</dbReference>
<evidence type="ECO:0000259" key="3">
    <source>
        <dbReference type="SMART" id="SM00646"/>
    </source>
</evidence>
<dbReference type="eggNOG" id="COG0860">
    <property type="taxonomic scope" value="Bacteria"/>
</dbReference>
<name>F6BH05_THEXL</name>
<accession>F6BH05</accession>
<dbReference type="RefSeq" id="WP_013788288.1">
    <property type="nucleotide sequence ID" value="NC_015555.1"/>
</dbReference>
<dbReference type="InterPro" id="IPR050695">
    <property type="entry name" value="N-acetylmuramoyl_amidase_3"/>
</dbReference>